<dbReference type="Pfam" id="PF08486">
    <property type="entry name" value="SpoIID"/>
    <property type="match status" value="1"/>
</dbReference>
<dbReference type="PANTHER" id="PTHR30032">
    <property type="entry name" value="N-ACETYLMURAMOYL-L-ALANINE AMIDASE-RELATED"/>
    <property type="match status" value="1"/>
</dbReference>
<reference evidence="2 3" key="1">
    <citation type="journal article" date="1995" name="DNA Res.">
        <title>Sequence analysis of the genome of the unicellular cyanobacterium Synechocystis sp. strain PCC6803. I. Sequence features in the 1 Mb region from map positions 64% to 92% of the genome.</title>
        <authorList>
            <person name="Kaneko T."/>
            <person name="Tanaka A."/>
            <person name="Sato S."/>
            <person name="Kotani H."/>
            <person name="Sazuka T."/>
            <person name="Miyajima N."/>
            <person name="Sugiura M."/>
            <person name="Tabata S."/>
        </authorList>
    </citation>
    <scope>NUCLEOTIDE SEQUENCE [LARGE SCALE GENOMIC DNA]</scope>
    <source>
        <strain evidence="3">ATCC 27184 / PCC 6803 / Kazusa</strain>
    </source>
</reference>
<sequence length="391" mass="42135">MRKFVMEFTTKTGGSLPTNLRVLLPWLQLIGKSSFFGLIISLAWTLSAQAMELRVAISKGVSNVGVGSSTPALVKNAGGATIGRLDSLVPANATASGRNINLAGMQASQITIEPSGDGRIWIGDRWYRGKVRLIRQGNGVSAVNLVDIEEYLYSVVGSEAIPSWPLEALKAQAVAARTYAIYQTSKDSNRYYDLDTTTATQVYKGMNNEYVSTVEAVEATAGQVMTYNGKVILAAFHAASGGHTENVEDVWMSPLPYLRGVVDYDQSSPVFSWNQTFSNRDLSRHIGGIGTVTGLTPLKVTPRGRIASIQVNGTGGRKTLTGNAIRQALKLRSTLFTVSRNGDNFTITGRGSGHGIGLSQWGAYGLAQKGTPYQQILSHYYQSASLTQLNR</sequence>
<gene>
    <name evidence="2" type="primary">spoIID</name>
</gene>
<evidence type="ECO:0000313" key="2">
    <source>
        <dbReference type="EMBL" id="BAA17219.1"/>
    </source>
</evidence>
<protein>
    <submittedName>
        <fullName evidence="2">Sporulation protein SpoIID</fullName>
    </submittedName>
</protein>
<dbReference type="IntAct" id="P73193">
    <property type="interactions" value="1"/>
</dbReference>
<dbReference type="InterPro" id="IPR051922">
    <property type="entry name" value="Bact_Sporulation_Assoc"/>
</dbReference>
<dbReference type="GO" id="GO:0030435">
    <property type="term" value="P:sporulation resulting in formation of a cellular spore"/>
    <property type="evidence" value="ECO:0007669"/>
    <property type="project" value="InterPro"/>
</dbReference>
<keyword evidence="3" id="KW-1185">Reference proteome</keyword>
<dbReference type="KEGG" id="syn:sll1283"/>
<dbReference type="PaxDb" id="1148-1652296"/>
<dbReference type="PhylomeDB" id="P73193"/>
<dbReference type="EMBL" id="BA000022">
    <property type="protein sequence ID" value="BAA17219.1"/>
    <property type="molecule type" value="Genomic_DNA"/>
</dbReference>
<dbReference type="InParanoid" id="P73193"/>
<dbReference type="NCBIfam" id="TIGR02669">
    <property type="entry name" value="SpoIID_LytB"/>
    <property type="match status" value="1"/>
</dbReference>
<dbReference type="Proteomes" id="UP000001425">
    <property type="component" value="Chromosome"/>
</dbReference>
<dbReference type="EnsemblBacteria" id="BAA17219">
    <property type="protein sequence ID" value="BAA17219"/>
    <property type="gene ID" value="BAA17219"/>
</dbReference>
<evidence type="ECO:0000313" key="3">
    <source>
        <dbReference type="Proteomes" id="UP000001425"/>
    </source>
</evidence>
<dbReference type="InterPro" id="IPR013693">
    <property type="entry name" value="SpoIID/LytB_N"/>
</dbReference>
<dbReference type="AlphaFoldDB" id="P73193"/>
<feature type="domain" description="Sporulation stage II protein D amidase enhancer LytB N-terminal" evidence="1">
    <location>
        <begin position="137"/>
        <end position="227"/>
    </location>
</feature>
<dbReference type="InterPro" id="IPR013486">
    <property type="entry name" value="SpoIID/LytB"/>
</dbReference>
<dbReference type="eggNOG" id="COG2385">
    <property type="taxonomic scope" value="Bacteria"/>
</dbReference>
<accession>P73193</accession>
<dbReference type="PANTHER" id="PTHR30032:SF4">
    <property type="entry name" value="AMIDASE ENHANCER"/>
    <property type="match status" value="1"/>
</dbReference>
<evidence type="ECO:0000259" key="1">
    <source>
        <dbReference type="Pfam" id="PF08486"/>
    </source>
</evidence>
<dbReference type="PIR" id="S75305">
    <property type="entry name" value="S75305"/>
</dbReference>
<dbReference type="STRING" id="1148.gene:10498082"/>
<organism evidence="2 3">
    <name type="scientific">Synechocystis sp. (strain ATCC 27184 / PCC 6803 / Kazusa)</name>
    <dbReference type="NCBI Taxonomy" id="1111708"/>
    <lineage>
        <taxon>Bacteria</taxon>
        <taxon>Bacillati</taxon>
        <taxon>Cyanobacteriota</taxon>
        <taxon>Cyanophyceae</taxon>
        <taxon>Synechococcales</taxon>
        <taxon>Merismopediaceae</taxon>
        <taxon>Synechocystis</taxon>
    </lineage>
</organism>
<proteinExistence type="predicted"/>
<name>P73193_SYNY3</name>
<reference evidence="2 3" key="2">
    <citation type="journal article" date="1996" name="DNA Res.">
        <title>Sequence analysis of the genome of the unicellular cyanobacterium Synechocystis sp. strain PCC6803. II. Sequence determination of the entire genome and assignment of potential protein-coding regions.</title>
        <authorList>
            <person name="Kaneko T."/>
            <person name="Sato S."/>
            <person name="Kotani H."/>
            <person name="Tanaka A."/>
            <person name="Asamizu E."/>
            <person name="Nakamura Y."/>
            <person name="Miyajima N."/>
            <person name="Hirosawa M."/>
            <person name="Sugiura M."/>
            <person name="Sasamoto S."/>
            <person name="Kimura T."/>
            <person name="Hosouchi T."/>
            <person name="Matsuno A."/>
            <person name="Muraki A."/>
            <person name="Nakazaki N."/>
            <person name="Naruo K."/>
            <person name="Okumura S."/>
            <person name="Shimpo S."/>
            <person name="Takeuchi C."/>
            <person name="Wada T."/>
            <person name="Watanabe A."/>
            <person name="Yamada M."/>
            <person name="Yasuda M."/>
            <person name="Tabata S."/>
        </authorList>
    </citation>
    <scope>NUCLEOTIDE SEQUENCE [LARGE SCALE GENOMIC DNA]</scope>
    <source>
        <strain evidence="3">ATCC 27184 / PCC 6803 / Kazusa</strain>
    </source>
</reference>
<dbReference type="FunCoup" id="P73193">
    <property type="interactions" value="6"/>
</dbReference>